<keyword evidence="2" id="KW-1185">Reference proteome</keyword>
<protein>
    <submittedName>
        <fullName evidence="1">Uncharacterized protein</fullName>
    </submittedName>
</protein>
<evidence type="ECO:0000313" key="1">
    <source>
        <dbReference type="EMBL" id="EFH10874.1"/>
    </source>
</evidence>
<dbReference type="Proteomes" id="UP000005324">
    <property type="component" value="Unassembled WGS sequence"/>
</dbReference>
<dbReference type="AlphaFoldDB" id="D5RPA0"/>
<gene>
    <name evidence="1" type="ORF">HMPREF0731_2911</name>
</gene>
<organism evidence="1 2">
    <name type="scientific">Pseudoroseomonas cervicalis ATCC 49957</name>
    <dbReference type="NCBI Taxonomy" id="525371"/>
    <lineage>
        <taxon>Bacteria</taxon>
        <taxon>Pseudomonadati</taxon>
        <taxon>Pseudomonadota</taxon>
        <taxon>Alphaproteobacteria</taxon>
        <taxon>Acetobacterales</taxon>
        <taxon>Roseomonadaceae</taxon>
        <taxon>Roseomonas</taxon>
    </lineage>
</organism>
<sequence length="43" mass="4539">RSASGRPPGLRPPRPSEASGYYGAVLCFLCYLAEQEASAPLIS</sequence>
<comment type="caution">
    <text evidence="1">The sequence shown here is derived from an EMBL/GenBank/DDBJ whole genome shotgun (WGS) entry which is preliminary data.</text>
</comment>
<name>D5RPA0_9PROT</name>
<accession>D5RPA0</accession>
<dbReference type="HOGENOM" id="CLU_3226730_0_0_5"/>
<dbReference type="EMBL" id="ADVL01000622">
    <property type="protein sequence ID" value="EFH10874.1"/>
    <property type="molecule type" value="Genomic_DNA"/>
</dbReference>
<reference evidence="1 2" key="1">
    <citation type="submission" date="2010-04" db="EMBL/GenBank/DDBJ databases">
        <authorList>
            <person name="Qin X."/>
            <person name="Bachman B."/>
            <person name="Battles P."/>
            <person name="Bell A."/>
            <person name="Bess C."/>
            <person name="Bickham C."/>
            <person name="Chaboub L."/>
            <person name="Chen D."/>
            <person name="Coyle M."/>
            <person name="Deiros D.R."/>
            <person name="Dinh H."/>
            <person name="Forbes L."/>
            <person name="Fowler G."/>
            <person name="Francisco L."/>
            <person name="Fu Q."/>
            <person name="Gubbala S."/>
            <person name="Hale W."/>
            <person name="Han Y."/>
            <person name="Hemphill L."/>
            <person name="Highlander S.K."/>
            <person name="Hirani K."/>
            <person name="Hogues M."/>
            <person name="Jackson L."/>
            <person name="Jakkamsetti A."/>
            <person name="Javaid M."/>
            <person name="Jiang H."/>
            <person name="Korchina V."/>
            <person name="Kovar C."/>
            <person name="Lara F."/>
            <person name="Lee S."/>
            <person name="Mata R."/>
            <person name="Mathew T."/>
            <person name="Moen C."/>
            <person name="Morales K."/>
            <person name="Munidasa M."/>
            <person name="Nazareth L."/>
            <person name="Ngo R."/>
            <person name="Nguyen L."/>
            <person name="Okwuonu G."/>
            <person name="Ongeri F."/>
            <person name="Patil S."/>
            <person name="Petrosino J."/>
            <person name="Pham C."/>
            <person name="Pham P."/>
            <person name="Pu L.-L."/>
            <person name="Puazo M."/>
            <person name="Raj R."/>
            <person name="Reid J."/>
            <person name="Rouhana J."/>
            <person name="Saada N."/>
            <person name="Shang Y."/>
            <person name="Simmons D."/>
            <person name="Thornton R."/>
            <person name="Warren J."/>
            <person name="Weissenberger G."/>
            <person name="Zhang J."/>
            <person name="Zhang L."/>
            <person name="Zhou C."/>
            <person name="Zhu D."/>
            <person name="Muzny D."/>
            <person name="Worley K."/>
            <person name="Gibbs R."/>
        </authorList>
    </citation>
    <scope>NUCLEOTIDE SEQUENCE [LARGE SCALE GENOMIC DNA]</scope>
    <source>
        <strain evidence="1 2">ATCC 49957</strain>
    </source>
</reference>
<feature type="non-terminal residue" evidence="1">
    <location>
        <position position="1"/>
    </location>
</feature>
<proteinExistence type="predicted"/>
<evidence type="ECO:0000313" key="2">
    <source>
        <dbReference type="Proteomes" id="UP000005324"/>
    </source>
</evidence>